<evidence type="ECO:0000313" key="3">
    <source>
        <dbReference type="Proteomes" id="UP000001514"/>
    </source>
</evidence>
<dbReference type="HOGENOM" id="CLU_1889489_0_0_1"/>
<dbReference type="PANTHER" id="PTHR30353">
    <property type="entry name" value="INNER MEMBRANE PROTEIN DEDA-RELATED"/>
    <property type="match status" value="1"/>
</dbReference>
<dbReference type="eggNOG" id="ENOG502QV1S">
    <property type="taxonomic scope" value="Eukaryota"/>
</dbReference>
<reference evidence="2 3" key="1">
    <citation type="journal article" date="2011" name="Science">
        <title>The Selaginella genome identifies genetic changes associated with the evolution of vascular plants.</title>
        <authorList>
            <person name="Banks J.A."/>
            <person name="Nishiyama T."/>
            <person name="Hasebe M."/>
            <person name="Bowman J.L."/>
            <person name="Gribskov M."/>
            <person name="dePamphilis C."/>
            <person name="Albert V.A."/>
            <person name="Aono N."/>
            <person name="Aoyama T."/>
            <person name="Ambrose B.A."/>
            <person name="Ashton N.W."/>
            <person name="Axtell M.J."/>
            <person name="Barker E."/>
            <person name="Barker M.S."/>
            <person name="Bennetzen J.L."/>
            <person name="Bonawitz N.D."/>
            <person name="Chapple C."/>
            <person name="Cheng C."/>
            <person name="Correa L.G."/>
            <person name="Dacre M."/>
            <person name="DeBarry J."/>
            <person name="Dreyer I."/>
            <person name="Elias M."/>
            <person name="Engstrom E.M."/>
            <person name="Estelle M."/>
            <person name="Feng L."/>
            <person name="Finet C."/>
            <person name="Floyd S.K."/>
            <person name="Frommer W.B."/>
            <person name="Fujita T."/>
            <person name="Gramzow L."/>
            <person name="Gutensohn M."/>
            <person name="Harholt J."/>
            <person name="Hattori M."/>
            <person name="Heyl A."/>
            <person name="Hirai T."/>
            <person name="Hiwatashi Y."/>
            <person name="Ishikawa M."/>
            <person name="Iwata M."/>
            <person name="Karol K.G."/>
            <person name="Koehler B."/>
            <person name="Kolukisaoglu U."/>
            <person name="Kubo M."/>
            <person name="Kurata T."/>
            <person name="Lalonde S."/>
            <person name="Li K."/>
            <person name="Li Y."/>
            <person name="Litt A."/>
            <person name="Lyons E."/>
            <person name="Manning G."/>
            <person name="Maruyama T."/>
            <person name="Michael T.P."/>
            <person name="Mikami K."/>
            <person name="Miyazaki S."/>
            <person name="Morinaga S."/>
            <person name="Murata T."/>
            <person name="Mueller-Roeber B."/>
            <person name="Nelson D.R."/>
            <person name="Obara M."/>
            <person name="Oguri Y."/>
            <person name="Olmstead R.G."/>
            <person name="Onodera N."/>
            <person name="Petersen B.L."/>
            <person name="Pils B."/>
            <person name="Prigge M."/>
            <person name="Rensing S.A."/>
            <person name="Riano-Pachon D.M."/>
            <person name="Roberts A.W."/>
            <person name="Sato Y."/>
            <person name="Scheller H.V."/>
            <person name="Schulz B."/>
            <person name="Schulz C."/>
            <person name="Shakirov E.V."/>
            <person name="Shibagaki N."/>
            <person name="Shinohara N."/>
            <person name="Shippen D.E."/>
            <person name="Soerensen I."/>
            <person name="Sotooka R."/>
            <person name="Sugimoto N."/>
            <person name="Sugita M."/>
            <person name="Sumikawa N."/>
            <person name="Tanurdzic M."/>
            <person name="Theissen G."/>
            <person name="Ulvskov P."/>
            <person name="Wakazuki S."/>
            <person name="Weng J.K."/>
            <person name="Willats W.W."/>
            <person name="Wipf D."/>
            <person name="Wolf P.G."/>
            <person name="Yang L."/>
            <person name="Zimmer A.D."/>
            <person name="Zhu Q."/>
            <person name="Mitros T."/>
            <person name="Hellsten U."/>
            <person name="Loque D."/>
            <person name="Otillar R."/>
            <person name="Salamov A."/>
            <person name="Schmutz J."/>
            <person name="Shapiro H."/>
            <person name="Lindquist E."/>
            <person name="Lucas S."/>
            <person name="Rokhsar D."/>
            <person name="Grigoriev I.V."/>
        </authorList>
    </citation>
    <scope>NUCLEOTIDE SEQUENCE [LARGE SCALE GENOMIC DNA]</scope>
</reference>
<dbReference type="PANTHER" id="PTHR30353:SF0">
    <property type="entry name" value="TRANSMEMBRANE PROTEIN"/>
    <property type="match status" value="1"/>
</dbReference>
<dbReference type="KEGG" id="smo:SELMODRAFT_85059"/>
<gene>
    <name evidence="2" type="ORF">SELMODRAFT_85059</name>
</gene>
<name>D8R3W0_SELML</name>
<keyword evidence="1" id="KW-0472">Membrane</keyword>
<dbReference type="OrthoDB" id="566028at2759"/>
<evidence type="ECO:0000256" key="1">
    <source>
        <dbReference type="SAM" id="Phobius"/>
    </source>
</evidence>
<keyword evidence="3" id="KW-1185">Reference proteome</keyword>
<dbReference type="AlphaFoldDB" id="D8R3W0"/>
<dbReference type="InParanoid" id="D8R3W0"/>
<feature type="transmembrane region" description="Helical" evidence="1">
    <location>
        <begin position="100"/>
        <end position="128"/>
    </location>
</feature>
<feature type="transmembrane region" description="Helical" evidence="1">
    <location>
        <begin position="72"/>
        <end position="94"/>
    </location>
</feature>
<keyword evidence="1" id="KW-1133">Transmembrane helix</keyword>
<sequence>MVPFYAGKLTAQSGSGESFRSKLGISKEKLEEIAKAVQRYGNLIGFVERFSVGARNPTSFLAGASGIEASKFFAGVCLGGLLTLPLQMSVGFMLRDRPVVALAGVAAFVGIWTVFPYLTATFLSIFYLQTNQQQQTSNTRTEETKGDQETK</sequence>
<dbReference type="Gramene" id="EFJ33354">
    <property type="protein sequence ID" value="EFJ33354"/>
    <property type="gene ID" value="SELMODRAFT_85059"/>
</dbReference>
<protein>
    <submittedName>
        <fullName evidence="2">Uncharacterized protein</fullName>
    </submittedName>
</protein>
<dbReference type="EMBL" id="GL377571">
    <property type="protein sequence ID" value="EFJ33354.1"/>
    <property type="molecule type" value="Genomic_DNA"/>
</dbReference>
<accession>D8R3W0</accession>
<keyword evidence="1" id="KW-0812">Transmembrane</keyword>
<evidence type="ECO:0000313" key="2">
    <source>
        <dbReference type="EMBL" id="EFJ33354.1"/>
    </source>
</evidence>
<organism evidence="3">
    <name type="scientific">Selaginella moellendorffii</name>
    <name type="common">Spikemoss</name>
    <dbReference type="NCBI Taxonomy" id="88036"/>
    <lineage>
        <taxon>Eukaryota</taxon>
        <taxon>Viridiplantae</taxon>
        <taxon>Streptophyta</taxon>
        <taxon>Embryophyta</taxon>
        <taxon>Tracheophyta</taxon>
        <taxon>Lycopodiopsida</taxon>
        <taxon>Selaginellales</taxon>
        <taxon>Selaginellaceae</taxon>
        <taxon>Selaginella</taxon>
    </lineage>
</organism>
<proteinExistence type="predicted"/>
<dbReference type="InterPro" id="IPR032818">
    <property type="entry name" value="DedA-like"/>
</dbReference>
<dbReference type="Proteomes" id="UP000001514">
    <property type="component" value="Unassembled WGS sequence"/>
</dbReference>